<evidence type="ECO:0000313" key="3">
    <source>
        <dbReference type="Proteomes" id="UP000239415"/>
    </source>
</evidence>
<dbReference type="EMBL" id="PVMZ01000010">
    <property type="protein sequence ID" value="PRX19518.1"/>
    <property type="molecule type" value="Genomic_DNA"/>
</dbReference>
<name>A0A2T0K8W7_9ACTN</name>
<dbReference type="Proteomes" id="UP000239415">
    <property type="component" value="Unassembled WGS sequence"/>
</dbReference>
<keyword evidence="1" id="KW-0812">Transmembrane</keyword>
<keyword evidence="1" id="KW-0472">Membrane</keyword>
<feature type="transmembrane region" description="Helical" evidence="1">
    <location>
        <begin position="41"/>
        <end position="63"/>
    </location>
</feature>
<protein>
    <submittedName>
        <fullName evidence="2">Uncharacterized protein</fullName>
    </submittedName>
</protein>
<keyword evidence="1" id="KW-1133">Transmembrane helix</keyword>
<proteinExistence type="predicted"/>
<evidence type="ECO:0000313" key="2">
    <source>
        <dbReference type="EMBL" id="PRX19518.1"/>
    </source>
</evidence>
<organism evidence="2 3">
    <name type="scientific">Actinoplanes italicus</name>
    <dbReference type="NCBI Taxonomy" id="113567"/>
    <lineage>
        <taxon>Bacteria</taxon>
        <taxon>Bacillati</taxon>
        <taxon>Actinomycetota</taxon>
        <taxon>Actinomycetes</taxon>
        <taxon>Micromonosporales</taxon>
        <taxon>Micromonosporaceae</taxon>
        <taxon>Actinoplanes</taxon>
    </lineage>
</organism>
<sequence>MTRGRPSHPRRAPLYTDPLSTLIDKPVPFASLPRLVKGVPLVVRALFVTAIAVLFAFLISPLVRADAGGECTTAPAPAVSSPVLKGWSDEQVSNARLIVTIGAERKIPSEGVVIAVATALQESSLRNLRGGDRDSIGLFQQRPSQGWGTPRQLSDPAYQTRKFYDKLLKIDGWQGMRLTEAAQAVQISAFPDAYEKHTPAATSLVEALTITAPCV</sequence>
<comment type="caution">
    <text evidence="2">The sequence shown here is derived from an EMBL/GenBank/DDBJ whole genome shotgun (WGS) entry which is preliminary data.</text>
</comment>
<dbReference type="AlphaFoldDB" id="A0A2T0K8W7"/>
<keyword evidence="3" id="KW-1185">Reference proteome</keyword>
<evidence type="ECO:0000256" key="1">
    <source>
        <dbReference type="SAM" id="Phobius"/>
    </source>
</evidence>
<gene>
    <name evidence="2" type="ORF">CLV67_110270</name>
</gene>
<accession>A0A2T0K8W7</accession>
<reference evidence="2 3" key="1">
    <citation type="submission" date="2018-03" db="EMBL/GenBank/DDBJ databases">
        <title>Genomic Encyclopedia of Archaeal and Bacterial Type Strains, Phase II (KMG-II): from individual species to whole genera.</title>
        <authorList>
            <person name="Goeker M."/>
        </authorList>
    </citation>
    <scope>NUCLEOTIDE SEQUENCE [LARGE SCALE GENOMIC DNA]</scope>
    <source>
        <strain evidence="2 3">DSM 43146</strain>
    </source>
</reference>